<dbReference type="PANTHER" id="PTHR42855">
    <property type="entry name" value="ABC TRANSPORTER ATP-BINDING SUBUNIT"/>
    <property type="match status" value="1"/>
</dbReference>
<dbReference type="GO" id="GO:0019843">
    <property type="term" value="F:rRNA binding"/>
    <property type="evidence" value="ECO:0007669"/>
    <property type="project" value="UniProtKB-KW"/>
</dbReference>
<dbReference type="GO" id="GO:0000049">
    <property type="term" value="F:tRNA binding"/>
    <property type="evidence" value="ECO:0007669"/>
    <property type="project" value="UniProtKB-KW"/>
</dbReference>
<feature type="coiled-coil region" evidence="12">
    <location>
        <begin position="545"/>
        <end position="610"/>
    </location>
</feature>
<keyword evidence="3" id="KW-0820">tRNA-binding</keyword>
<evidence type="ECO:0000256" key="12">
    <source>
        <dbReference type="SAM" id="Coils"/>
    </source>
</evidence>
<keyword evidence="4" id="KW-0699">rRNA-binding</keyword>
<dbReference type="PROSITE" id="PS50893">
    <property type="entry name" value="ABC_TRANSPORTER_2"/>
    <property type="match status" value="2"/>
</dbReference>
<dbReference type="InterPro" id="IPR051309">
    <property type="entry name" value="ABCF_ATPase"/>
</dbReference>
<evidence type="ECO:0000256" key="11">
    <source>
        <dbReference type="ARBA" id="ARBA00022917"/>
    </source>
</evidence>
<dbReference type="GO" id="GO:0006412">
    <property type="term" value="P:translation"/>
    <property type="evidence" value="ECO:0007669"/>
    <property type="project" value="UniProtKB-KW"/>
</dbReference>
<keyword evidence="9" id="KW-0810">Translation regulation</keyword>
<dbReference type="PROSITE" id="PS00211">
    <property type="entry name" value="ABC_TRANSPORTER_1"/>
    <property type="match status" value="1"/>
</dbReference>
<evidence type="ECO:0000256" key="6">
    <source>
        <dbReference type="ARBA" id="ARBA00022741"/>
    </source>
</evidence>
<dbReference type="GO" id="GO:0005524">
    <property type="term" value="F:ATP binding"/>
    <property type="evidence" value="ECO:0007669"/>
    <property type="project" value="UniProtKB-KW"/>
</dbReference>
<keyword evidence="8" id="KW-0067">ATP-binding</keyword>
<evidence type="ECO:0000313" key="14">
    <source>
        <dbReference type="EMBL" id="CAA6829649.1"/>
    </source>
</evidence>
<reference evidence="14" key="1">
    <citation type="submission" date="2020-01" db="EMBL/GenBank/DDBJ databases">
        <authorList>
            <person name="Meier V. D."/>
            <person name="Meier V D."/>
        </authorList>
    </citation>
    <scope>NUCLEOTIDE SEQUENCE</scope>
    <source>
        <strain evidence="14">HLG_WM_MAG_10</strain>
    </source>
</reference>
<dbReference type="InterPro" id="IPR003439">
    <property type="entry name" value="ABC_transporter-like_ATP-bd"/>
</dbReference>
<dbReference type="Pfam" id="PF16326">
    <property type="entry name" value="ABC_tran_CTD"/>
    <property type="match status" value="1"/>
</dbReference>
<dbReference type="EMBL" id="CACVAQ010000508">
    <property type="protein sequence ID" value="CAA6829649.1"/>
    <property type="molecule type" value="Genomic_DNA"/>
</dbReference>
<dbReference type="FunFam" id="3.40.50.300:FF:000011">
    <property type="entry name" value="Putative ABC transporter ATP-binding component"/>
    <property type="match status" value="1"/>
</dbReference>
<keyword evidence="5" id="KW-0677">Repeat</keyword>
<feature type="domain" description="ABC transporter" evidence="13">
    <location>
        <begin position="4"/>
        <end position="248"/>
    </location>
</feature>
<keyword evidence="11" id="KW-0648">Protein biosynthesis</keyword>
<protein>
    <submittedName>
        <fullName evidence="14">COG0488: ATPase components of ABC transporters with duplicated ATPase domains</fullName>
    </submittedName>
</protein>
<dbReference type="Gene3D" id="1.10.287.380">
    <property type="entry name" value="Valyl-tRNA synthetase, C-terminal domain"/>
    <property type="match status" value="1"/>
</dbReference>
<evidence type="ECO:0000256" key="1">
    <source>
        <dbReference type="ARBA" id="ARBA00005868"/>
    </source>
</evidence>
<dbReference type="Pfam" id="PF00005">
    <property type="entry name" value="ABC_tran"/>
    <property type="match status" value="2"/>
</dbReference>
<dbReference type="SMART" id="SM00382">
    <property type="entry name" value="AAA"/>
    <property type="match status" value="2"/>
</dbReference>
<evidence type="ECO:0000256" key="7">
    <source>
        <dbReference type="ARBA" id="ARBA00022801"/>
    </source>
</evidence>
<evidence type="ECO:0000256" key="3">
    <source>
        <dbReference type="ARBA" id="ARBA00022555"/>
    </source>
</evidence>
<proteinExistence type="inferred from homology"/>
<dbReference type="GO" id="GO:0016887">
    <property type="term" value="F:ATP hydrolysis activity"/>
    <property type="evidence" value="ECO:0007669"/>
    <property type="project" value="InterPro"/>
</dbReference>
<dbReference type="GO" id="GO:0006417">
    <property type="term" value="P:regulation of translation"/>
    <property type="evidence" value="ECO:0007669"/>
    <property type="project" value="UniProtKB-KW"/>
</dbReference>
<keyword evidence="10" id="KW-0694">RNA-binding</keyword>
<evidence type="ECO:0000256" key="4">
    <source>
        <dbReference type="ARBA" id="ARBA00022730"/>
    </source>
</evidence>
<keyword evidence="12" id="KW-0175">Coiled coil</keyword>
<gene>
    <name evidence="14" type="ORF">HELGO_WM25280</name>
</gene>
<name>A0A6S6UCP8_9BACT</name>
<evidence type="ECO:0000256" key="8">
    <source>
        <dbReference type="ARBA" id="ARBA00022840"/>
    </source>
</evidence>
<evidence type="ECO:0000256" key="9">
    <source>
        <dbReference type="ARBA" id="ARBA00022845"/>
    </source>
</evidence>
<dbReference type="InterPro" id="IPR032781">
    <property type="entry name" value="ABC_tran_Xtn"/>
</dbReference>
<evidence type="ECO:0000256" key="2">
    <source>
        <dbReference type="ARBA" id="ARBA00022490"/>
    </source>
</evidence>
<dbReference type="SUPFAM" id="SSF52540">
    <property type="entry name" value="P-loop containing nucleoside triphosphate hydrolases"/>
    <property type="match status" value="2"/>
</dbReference>
<feature type="domain" description="ABC transporter" evidence="13">
    <location>
        <begin position="313"/>
        <end position="531"/>
    </location>
</feature>
<keyword evidence="2" id="KW-0963">Cytoplasm</keyword>
<keyword evidence="7" id="KW-0378">Hydrolase</keyword>
<dbReference type="InterPro" id="IPR027417">
    <property type="entry name" value="P-loop_NTPase"/>
</dbReference>
<dbReference type="InterPro" id="IPR017871">
    <property type="entry name" value="ABC_transporter-like_CS"/>
</dbReference>
<dbReference type="AlphaFoldDB" id="A0A6S6UCP8"/>
<dbReference type="GO" id="GO:0003677">
    <property type="term" value="F:DNA binding"/>
    <property type="evidence" value="ECO:0007669"/>
    <property type="project" value="InterPro"/>
</dbReference>
<evidence type="ECO:0000256" key="10">
    <source>
        <dbReference type="ARBA" id="ARBA00022884"/>
    </source>
</evidence>
<dbReference type="Gene3D" id="3.40.50.300">
    <property type="entry name" value="P-loop containing nucleotide triphosphate hydrolases"/>
    <property type="match status" value="2"/>
</dbReference>
<sequence length="619" mass="71292">MNYLTVDGVSKSFGERVLFEDITFYINQGDRVAFIAKNGTGKTSLMDIIMKKEEAGAGTVWLHNKISIGYLSQDPSLDLEATVFEAVYNSENPVMKAILAYEKSLLYPDDIEAMQEAMSSMDRLQAWDYEFKIKQILSKLKVDYMDRQVKMLSGGQKKRVALAKVLIDAPEFLILDEPTNHLDLDMIEWLEDYLKQGKQTIFMVTHDRYFLDSVCNQILELDQEQIFKYTGNYAYYLEKKADRESSFAATTDKAKNLYRKELDWMRRQPKARGTKAKARIDKFFEVEKKAKRSLNDEEMMLDIKMTRLGSKIVELHNIQKSYGEHVILRGFDYKFKKGDRVGIVGKNGAGKTTLLNMMVGTEKVDGGKIVVGDTINIGYYTQSGMKLKEDHRVIDVIRNIAEYIPMHKGQKLTAVQLCERFLFDAKKQQNFVSKLSGGERRRLYLLTIIMKNPNFLILDEPTNDLDIMTLQVLEEFLQSFPGCIVIVSHDRHFMDKIVEHTFVLEGDGLVRDFPGNYSAYRAVAKQEAIEAKAEEKELAADQPVVKTASKISQEERKEIKRLERQIAKLEERKVNITAKFNDTSLNPDQITELSKELNQLGEDLEEKEMRWMELVDEFG</sequence>
<dbReference type="InterPro" id="IPR032524">
    <property type="entry name" value="ABC_tran_C"/>
</dbReference>
<evidence type="ECO:0000256" key="5">
    <source>
        <dbReference type="ARBA" id="ARBA00022737"/>
    </source>
</evidence>
<dbReference type="FunFam" id="3.40.50.300:FF:000183">
    <property type="entry name" value="ABC transporter ATP-binding protein yjjK"/>
    <property type="match status" value="1"/>
</dbReference>
<organism evidence="14">
    <name type="scientific">uncultured Aureispira sp</name>
    <dbReference type="NCBI Taxonomy" id="1331704"/>
    <lineage>
        <taxon>Bacteria</taxon>
        <taxon>Pseudomonadati</taxon>
        <taxon>Bacteroidota</taxon>
        <taxon>Saprospiria</taxon>
        <taxon>Saprospirales</taxon>
        <taxon>Saprospiraceae</taxon>
        <taxon>Aureispira</taxon>
        <taxon>environmental samples</taxon>
    </lineage>
</organism>
<dbReference type="InterPro" id="IPR037118">
    <property type="entry name" value="Val-tRNA_synth_C_sf"/>
</dbReference>
<dbReference type="Pfam" id="PF12848">
    <property type="entry name" value="ABC_tran_Xtn"/>
    <property type="match status" value="1"/>
</dbReference>
<dbReference type="CDD" id="cd03221">
    <property type="entry name" value="ABCF_EF-3"/>
    <property type="match status" value="2"/>
</dbReference>
<keyword evidence="6" id="KW-0547">Nucleotide-binding</keyword>
<accession>A0A6S6UCP8</accession>
<evidence type="ECO:0000259" key="13">
    <source>
        <dbReference type="PROSITE" id="PS50893"/>
    </source>
</evidence>
<comment type="similarity">
    <text evidence="1">Belongs to the ABC transporter superfamily. ABCF family. Translational throttle EttA subfamily.</text>
</comment>
<dbReference type="InterPro" id="IPR003593">
    <property type="entry name" value="AAA+_ATPase"/>
</dbReference>
<dbReference type="PANTHER" id="PTHR42855:SF1">
    <property type="entry name" value="ABC TRANSPORTER DOMAIN-CONTAINING PROTEIN"/>
    <property type="match status" value="1"/>
</dbReference>